<comment type="caution">
    <text evidence="1">The sequence shown here is derived from an EMBL/GenBank/DDBJ whole genome shotgun (WGS) entry which is preliminary data.</text>
</comment>
<dbReference type="AlphaFoldDB" id="A0A4C1XAQ1"/>
<keyword evidence="2" id="KW-1185">Reference proteome</keyword>
<sequence length="158" mass="17599">MESFIITEPADSHLLVRDRGLTRSGGVPAALAPLRLCTITNIQFQIQNNYMKLVILYRVAARRPPTSISNQSDPPALRASPRNQLRAYFMPSAKLTTFLFRYYKSCVRCRRGVIGRRALIVAGCSKNAPCNAQFASERGTVTRRRRQRVVGANGSEAS</sequence>
<dbReference type="EMBL" id="BGZK01000759">
    <property type="protein sequence ID" value="GBP59375.1"/>
    <property type="molecule type" value="Genomic_DNA"/>
</dbReference>
<accession>A0A4C1XAQ1</accession>
<evidence type="ECO:0000313" key="2">
    <source>
        <dbReference type="Proteomes" id="UP000299102"/>
    </source>
</evidence>
<reference evidence="1 2" key="1">
    <citation type="journal article" date="2019" name="Commun. Biol.">
        <title>The bagworm genome reveals a unique fibroin gene that provides high tensile strength.</title>
        <authorList>
            <person name="Kono N."/>
            <person name="Nakamura H."/>
            <person name="Ohtoshi R."/>
            <person name="Tomita M."/>
            <person name="Numata K."/>
            <person name="Arakawa K."/>
        </authorList>
    </citation>
    <scope>NUCLEOTIDE SEQUENCE [LARGE SCALE GENOMIC DNA]</scope>
</reference>
<organism evidence="1 2">
    <name type="scientific">Eumeta variegata</name>
    <name type="common">Bagworm moth</name>
    <name type="synonym">Eumeta japonica</name>
    <dbReference type="NCBI Taxonomy" id="151549"/>
    <lineage>
        <taxon>Eukaryota</taxon>
        <taxon>Metazoa</taxon>
        <taxon>Ecdysozoa</taxon>
        <taxon>Arthropoda</taxon>
        <taxon>Hexapoda</taxon>
        <taxon>Insecta</taxon>
        <taxon>Pterygota</taxon>
        <taxon>Neoptera</taxon>
        <taxon>Endopterygota</taxon>
        <taxon>Lepidoptera</taxon>
        <taxon>Glossata</taxon>
        <taxon>Ditrysia</taxon>
        <taxon>Tineoidea</taxon>
        <taxon>Psychidae</taxon>
        <taxon>Oiketicinae</taxon>
        <taxon>Eumeta</taxon>
    </lineage>
</organism>
<protein>
    <submittedName>
        <fullName evidence="1">Uncharacterized protein</fullName>
    </submittedName>
</protein>
<gene>
    <name evidence="1" type="ORF">EVAR_45555_1</name>
</gene>
<dbReference type="Proteomes" id="UP000299102">
    <property type="component" value="Unassembled WGS sequence"/>
</dbReference>
<name>A0A4C1XAQ1_EUMVA</name>
<evidence type="ECO:0000313" key="1">
    <source>
        <dbReference type="EMBL" id="GBP59375.1"/>
    </source>
</evidence>
<proteinExistence type="predicted"/>